<evidence type="ECO:0000259" key="4">
    <source>
        <dbReference type="PROSITE" id="PS01124"/>
    </source>
</evidence>
<keyword evidence="3" id="KW-0804">Transcription</keyword>
<dbReference type="PRINTS" id="PR00032">
    <property type="entry name" value="HTHARAC"/>
</dbReference>
<evidence type="ECO:0000256" key="3">
    <source>
        <dbReference type="ARBA" id="ARBA00023163"/>
    </source>
</evidence>
<dbReference type="Proteomes" id="UP000651112">
    <property type="component" value="Unassembled WGS sequence"/>
</dbReference>
<protein>
    <submittedName>
        <fullName evidence="5">AraC family transcriptional regulator</fullName>
    </submittedName>
</protein>
<dbReference type="PROSITE" id="PS00041">
    <property type="entry name" value="HTH_ARAC_FAMILY_1"/>
    <property type="match status" value="1"/>
</dbReference>
<reference evidence="5 6" key="1">
    <citation type="submission" date="2020-08" db="EMBL/GenBank/DDBJ databases">
        <title>Sphingobacterium sp. DN00404 isolated from aquaculture water.</title>
        <authorList>
            <person name="Zhang M."/>
        </authorList>
    </citation>
    <scope>NUCLEOTIDE SEQUENCE [LARGE SCALE GENOMIC DNA]</scope>
    <source>
        <strain evidence="5 6">KCTC 42746</strain>
    </source>
</reference>
<dbReference type="Gene3D" id="1.10.10.60">
    <property type="entry name" value="Homeodomain-like"/>
    <property type="match status" value="2"/>
</dbReference>
<dbReference type="InterPro" id="IPR018062">
    <property type="entry name" value="HTH_AraC-typ_CS"/>
</dbReference>
<dbReference type="Gene3D" id="2.60.120.280">
    <property type="entry name" value="Regulatory protein AraC"/>
    <property type="match status" value="1"/>
</dbReference>
<dbReference type="CDD" id="cd06986">
    <property type="entry name" value="cupin_MmsR-like_N"/>
    <property type="match status" value="1"/>
</dbReference>
<dbReference type="Pfam" id="PF02311">
    <property type="entry name" value="AraC_binding"/>
    <property type="match status" value="1"/>
</dbReference>
<dbReference type="RefSeq" id="WP_190314525.1">
    <property type="nucleotide sequence ID" value="NZ_JACNYL010000003.1"/>
</dbReference>
<evidence type="ECO:0000256" key="2">
    <source>
        <dbReference type="ARBA" id="ARBA00023125"/>
    </source>
</evidence>
<dbReference type="InterPro" id="IPR037923">
    <property type="entry name" value="HTH-like"/>
</dbReference>
<dbReference type="InterPro" id="IPR003313">
    <property type="entry name" value="AraC-bd"/>
</dbReference>
<dbReference type="PANTHER" id="PTHR43280">
    <property type="entry name" value="ARAC-FAMILY TRANSCRIPTIONAL REGULATOR"/>
    <property type="match status" value="1"/>
</dbReference>
<dbReference type="InterPro" id="IPR020449">
    <property type="entry name" value="Tscrpt_reg_AraC-type_HTH"/>
</dbReference>
<keyword evidence="1" id="KW-0805">Transcription regulation</keyword>
<dbReference type="EMBL" id="JACNYL010000003">
    <property type="protein sequence ID" value="MBD1422840.1"/>
    <property type="molecule type" value="Genomic_DNA"/>
</dbReference>
<proteinExistence type="predicted"/>
<comment type="caution">
    <text evidence="5">The sequence shown here is derived from an EMBL/GenBank/DDBJ whole genome shotgun (WGS) entry which is preliminary data.</text>
</comment>
<accession>A0ABR7XUW3</accession>
<keyword evidence="2" id="KW-0238">DNA-binding</keyword>
<sequence length="299" mass="35240">MNAQVQIKKIKEGFVGQKMIVIPPEIHNQIAKNPLINNLYLTAIGFYPYANHHDRRRNTGCSQYILLYCIEGQGTITVQGKKHILNPNHFFIIPRNTPHHYHSSSTDPWSIYWIHFEGENSDRLYSRHTDGAAPSTHSLPYDEHRIELFNQIFNIIENSFDQRSLELANINLLQFLSSLIYHKETFLSFYEVDCVNKSIKFMKDNLDLNFTLQDFASEQNLSVSHYSDLFKKKTGFSPIQYFNQMKIHQACQYLYFTDMSIKEICNTLGFKDPYYFSRLFKKLMEIAPAQYRNNHKKRT</sequence>
<evidence type="ECO:0000313" key="6">
    <source>
        <dbReference type="Proteomes" id="UP000651112"/>
    </source>
</evidence>
<keyword evidence="6" id="KW-1185">Reference proteome</keyword>
<feature type="domain" description="HTH araC/xylS-type" evidence="4">
    <location>
        <begin position="196"/>
        <end position="294"/>
    </location>
</feature>
<dbReference type="SMART" id="SM00342">
    <property type="entry name" value="HTH_ARAC"/>
    <property type="match status" value="1"/>
</dbReference>
<gene>
    <name evidence="5" type="ORF">H8B21_14785</name>
</gene>
<dbReference type="PANTHER" id="PTHR43280:SF30">
    <property type="entry name" value="MMSAB OPERON REGULATORY PROTEIN"/>
    <property type="match status" value="1"/>
</dbReference>
<dbReference type="PROSITE" id="PS01124">
    <property type="entry name" value="HTH_ARAC_FAMILY_2"/>
    <property type="match status" value="1"/>
</dbReference>
<evidence type="ECO:0000313" key="5">
    <source>
        <dbReference type="EMBL" id="MBD1422840.1"/>
    </source>
</evidence>
<dbReference type="SUPFAM" id="SSF46689">
    <property type="entry name" value="Homeodomain-like"/>
    <property type="match status" value="2"/>
</dbReference>
<evidence type="ECO:0000256" key="1">
    <source>
        <dbReference type="ARBA" id="ARBA00023015"/>
    </source>
</evidence>
<dbReference type="InterPro" id="IPR009057">
    <property type="entry name" value="Homeodomain-like_sf"/>
</dbReference>
<name>A0ABR7XUW3_9SPHI</name>
<dbReference type="SUPFAM" id="SSF51215">
    <property type="entry name" value="Regulatory protein AraC"/>
    <property type="match status" value="1"/>
</dbReference>
<dbReference type="Pfam" id="PF12833">
    <property type="entry name" value="HTH_18"/>
    <property type="match status" value="1"/>
</dbReference>
<organism evidence="5 6">
    <name type="scientific">Sphingobacterium chuzhouense</name>
    <dbReference type="NCBI Taxonomy" id="1742264"/>
    <lineage>
        <taxon>Bacteria</taxon>
        <taxon>Pseudomonadati</taxon>
        <taxon>Bacteroidota</taxon>
        <taxon>Sphingobacteriia</taxon>
        <taxon>Sphingobacteriales</taxon>
        <taxon>Sphingobacteriaceae</taxon>
        <taxon>Sphingobacterium</taxon>
    </lineage>
</organism>
<dbReference type="InterPro" id="IPR018060">
    <property type="entry name" value="HTH_AraC"/>
</dbReference>